<gene>
    <name evidence="8" type="primary">folB</name>
    <name evidence="8" type="ORF">EQZ20_00485</name>
</gene>
<dbReference type="EMBL" id="CP035232">
    <property type="protein sequence ID" value="QAT67718.1"/>
    <property type="molecule type" value="Genomic_DNA"/>
</dbReference>
<dbReference type="GO" id="GO:0005737">
    <property type="term" value="C:cytoplasm"/>
    <property type="evidence" value="ECO:0007669"/>
    <property type="project" value="TreeGrafter"/>
</dbReference>
<comment type="similarity">
    <text evidence="3 6">Belongs to the DHNA family.</text>
</comment>
<dbReference type="PANTHER" id="PTHR42844">
    <property type="entry name" value="DIHYDRONEOPTERIN ALDOLASE 1-RELATED"/>
    <property type="match status" value="1"/>
</dbReference>
<proteinExistence type="inferred from homology"/>
<dbReference type="EC" id="4.1.2.25" evidence="6"/>
<evidence type="ECO:0000256" key="5">
    <source>
        <dbReference type="ARBA" id="ARBA00023239"/>
    </source>
</evidence>
<dbReference type="SMART" id="SM00905">
    <property type="entry name" value="FolB"/>
    <property type="match status" value="1"/>
</dbReference>
<evidence type="ECO:0000256" key="4">
    <source>
        <dbReference type="ARBA" id="ARBA00022909"/>
    </source>
</evidence>
<accession>A0AAJ3Z2M5</accession>
<dbReference type="GO" id="GO:0046656">
    <property type="term" value="P:folic acid biosynthetic process"/>
    <property type="evidence" value="ECO:0007669"/>
    <property type="project" value="UniProtKB-UniRule"/>
</dbReference>
<name>A0AAJ3Z2M5_9BACI</name>
<dbReference type="Gene3D" id="3.30.1130.10">
    <property type="match status" value="1"/>
</dbReference>
<dbReference type="RefSeq" id="WP_082094136.1">
    <property type="nucleotide sequence ID" value="NZ_CP035232.1"/>
</dbReference>
<keyword evidence="5 6" id="KW-0456">Lyase</keyword>
<dbReference type="NCBIfam" id="TIGR00526">
    <property type="entry name" value="folB_dom"/>
    <property type="match status" value="1"/>
</dbReference>
<dbReference type="CDD" id="cd00534">
    <property type="entry name" value="DHNA_DHNTPE"/>
    <property type="match status" value="1"/>
</dbReference>
<organism evidence="8 9">
    <name type="scientific">Bacillus glycinifermentans</name>
    <dbReference type="NCBI Taxonomy" id="1664069"/>
    <lineage>
        <taxon>Bacteria</taxon>
        <taxon>Bacillati</taxon>
        <taxon>Bacillota</taxon>
        <taxon>Bacilli</taxon>
        <taxon>Bacillales</taxon>
        <taxon>Bacillaceae</taxon>
        <taxon>Bacillus</taxon>
    </lineage>
</organism>
<feature type="domain" description="Dihydroneopterin aldolase/epimerase" evidence="7">
    <location>
        <begin position="4"/>
        <end position="117"/>
    </location>
</feature>
<evidence type="ECO:0000256" key="2">
    <source>
        <dbReference type="ARBA" id="ARBA00005013"/>
    </source>
</evidence>
<dbReference type="GO" id="GO:0046654">
    <property type="term" value="P:tetrahydrofolate biosynthetic process"/>
    <property type="evidence" value="ECO:0007669"/>
    <property type="project" value="UniProtKB-UniRule"/>
</dbReference>
<keyword evidence="4 6" id="KW-0289">Folate biosynthesis</keyword>
<dbReference type="SUPFAM" id="SSF55620">
    <property type="entry name" value="Tetrahydrobiopterin biosynthesis enzymes-like"/>
    <property type="match status" value="1"/>
</dbReference>
<protein>
    <recommendedName>
        <fullName evidence="6">7,8-dihydroneopterin aldolase</fullName>
        <ecNumber evidence="6">4.1.2.25</ecNumber>
    </recommendedName>
</protein>
<dbReference type="NCBIfam" id="TIGR00525">
    <property type="entry name" value="folB"/>
    <property type="match status" value="1"/>
</dbReference>
<evidence type="ECO:0000256" key="1">
    <source>
        <dbReference type="ARBA" id="ARBA00001353"/>
    </source>
</evidence>
<dbReference type="AlphaFoldDB" id="A0AAJ3Z2M5"/>
<dbReference type="Pfam" id="PF02152">
    <property type="entry name" value="FolB"/>
    <property type="match status" value="1"/>
</dbReference>
<dbReference type="GeneID" id="82851149"/>
<dbReference type="GO" id="GO:0004150">
    <property type="term" value="F:dihydroneopterin aldolase activity"/>
    <property type="evidence" value="ECO:0007669"/>
    <property type="project" value="UniProtKB-UniRule"/>
</dbReference>
<dbReference type="PANTHER" id="PTHR42844:SF1">
    <property type="entry name" value="DIHYDRONEOPTERIN ALDOLASE 1-RELATED"/>
    <property type="match status" value="1"/>
</dbReference>
<sequence>MDKVYVEGMEFYGYHGVFDEENKLGQRFRVDLTVYLDLNEAGKTDRIDATINYAELYKLCKEVVEGEPVNLVETLAETIAGRVLKQFQTVQECTVKVTKPDPPIPGHYKSVAIEMTRKRT</sequence>
<comment type="pathway">
    <text evidence="2 6">Cofactor biosynthesis; tetrahydrofolate biosynthesis; 2-amino-4-hydroxy-6-hydroxymethyl-7,8-dihydropteridine diphosphate from 7,8-dihydroneopterin triphosphate: step 3/4.</text>
</comment>
<dbReference type="InterPro" id="IPR043133">
    <property type="entry name" value="GTP-CH-I_C/QueF"/>
</dbReference>
<evidence type="ECO:0000313" key="8">
    <source>
        <dbReference type="EMBL" id="QAT67718.1"/>
    </source>
</evidence>
<evidence type="ECO:0000313" key="9">
    <source>
        <dbReference type="Proteomes" id="UP000288675"/>
    </source>
</evidence>
<dbReference type="FunFam" id="3.30.1130.10:FF:000003">
    <property type="entry name" value="7,8-dihydroneopterin aldolase"/>
    <property type="match status" value="1"/>
</dbReference>
<reference evidence="8 9" key="1">
    <citation type="submission" date="2019-01" db="EMBL/GenBank/DDBJ databases">
        <title>Genome sequence of Bacillus glycinifermentans SRCM103574.</title>
        <authorList>
            <person name="Kong H.-J."/>
            <person name="Jeong S.-Y."/>
            <person name="Jeong D.-Y."/>
        </authorList>
    </citation>
    <scope>NUCLEOTIDE SEQUENCE [LARGE SCALE GENOMIC DNA]</scope>
    <source>
        <strain evidence="8 9">SRCM103574</strain>
    </source>
</reference>
<evidence type="ECO:0000256" key="3">
    <source>
        <dbReference type="ARBA" id="ARBA00005708"/>
    </source>
</evidence>
<dbReference type="Proteomes" id="UP000288675">
    <property type="component" value="Chromosome"/>
</dbReference>
<comment type="catalytic activity">
    <reaction evidence="1 6">
        <text>7,8-dihydroneopterin = 6-hydroxymethyl-7,8-dihydropterin + glycolaldehyde</text>
        <dbReference type="Rhea" id="RHEA:10540"/>
        <dbReference type="ChEBI" id="CHEBI:17001"/>
        <dbReference type="ChEBI" id="CHEBI:17071"/>
        <dbReference type="ChEBI" id="CHEBI:44841"/>
        <dbReference type="EC" id="4.1.2.25"/>
    </reaction>
</comment>
<evidence type="ECO:0000256" key="6">
    <source>
        <dbReference type="RuleBase" id="RU362079"/>
    </source>
</evidence>
<dbReference type="InterPro" id="IPR006157">
    <property type="entry name" value="FolB_dom"/>
</dbReference>
<evidence type="ECO:0000259" key="7">
    <source>
        <dbReference type="SMART" id="SM00905"/>
    </source>
</evidence>
<comment type="function">
    <text evidence="6">Catalyzes the conversion of 7,8-dihydroneopterin to 6-hydroxymethyl-7,8-dihydropterin.</text>
</comment>
<dbReference type="InterPro" id="IPR006156">
    <property type="entry name" value="Dihydroneopterin_aldolase"/>
</dbReference>